<feature type="region of interest" description="Disordered" evidence="1">
    <location>
        <begin position="237"/>
        <end position="270"/>
    </location>
</feature>
<feature type="compositionally biased region" description="Pro residues" evidence="1">
    <location>
        <begin position="259"/>
        <end position="268"/>
    </location>
</feature>
<dbReference type="Pfam" id="PF00627">
    <property type="entry name" value="UBA"/>
    <property type="match status" value="1"/>
</dbReference>
<dbReference type="InterPro" id="IPR009060">
    <property type="entry name" value="UBA-like_sf"/>
</dbReference>
<name>A0A7S3LEF4_9STRA</name>
<evidence type="ECO:0000256" key="1">
    <source>
        <dbReference type="SAM" id="MobiDB-lite"/>
    </source>
</evidence>
<feature type="transmembrane region" description="Helical" evidence="2">
    <location>
        <begin position="24"/>
        <end position="45"/>
    </location>
</feature>
<feature type="domain" description="UBA" evidence="3">
    <location>
        <begin position="269"/>
        <end position="309"/>
    </location>
</feature>
<reference evidence="4" key="1">
    <citation type="submission" date="2021-01" db="EMBL/GenBank/DDBJ databases">
        <authorList>
            <person name="Corre E."/>
            <person name="Pelletier E."/>
            <person name="Niang G."/>
            <person name="Scheremetjew M."/>
            <person name="Finn R."/>
            <person name="Kale V."/>
            <person name="Holt S."/>
            <person name="Cochrane G."/>
            <person name="Meng A."/>
            <person name="Brown T."/>
            <person name="Cohen L."/>
        </authorList>
    </citation>
    <scope>NUCLEOTIDE SEQUENCE</scope>
    <source>
        <strain evidence="4">CCMP127</strain>
    </source>
</reference>
<dbReference type="InterPro" id="IPR015940">
    <property type="entry name" value="UBA"/>
</dbReference>
<dbReference type="Gene3D" id="1.10.8.10">
    <property type="entry name" value="DNA helicase RuvA subunit, C-terminal domain"/>
    <property type="match status" value="1"/>
</dbReference>
<keyword evidence="2" id="KW-1133">Transmembrane helix</keyword>
<dbReference type="SUPFAM" id="SSF46934">
    <property type="entry name" value="UBA-like"/>
    <property type="match status" value="1"/>
</dbReference>
<evidence type="ECO:0000256" key="2">
    <source>
        <dbReference type="SAM" id="Phobius"/>
    </source>
</evidence>
<dbReference type="AlphaFoldDB" id="A0A7S3LEF4"/>
<dbReference type="PROSITE" id="PS50030">
    <property type="entry name" value="UBA"/>
    <property type="match status" value="1"/>
</dbReference>
<evidence type="ECO:0000313" key="4">
    <source>
        <dbReference type="EMBL" id="CAE0421111.1"/>
    </source>
</evidence>
<proteinExistence type="predicted"/>
<accession>A0A7S3LEF4</accession>
<dbReference type="FunFam" id="1.10.8.10:FF:000003">
    <property type="entry name" value="UV excision repair protein RAD23 homolog"/>
    <property type="match status" value="1"/>
</dbReference>
<keyword evidence="2" id="KW-0472">Membrane</keyword>
<sequence length="310" mass="33698">MAAVAPPPRNNNHGNNPSLGSPSFFIGAPFTQVYTIGTVVTFFVARHYNKSNASSLGGMRWWLTPWTFATPAELLIGGMWILYGARQLEREMSPRRVSVWCAWILTSSVACHALAVPYWQVLFNNGERINNSQYHGIGPYAVMGALFYYFHRYTPRITPNFVSVLGFSFSDKALHYLWFLQAAGGGGWSGVAMVAVGYVSSALYDKFLIHVLDVPDAVARLVGGLVSQLIADGPPRTILPGRPSMAHGGGAAPRRQAAAPPPLPPQPVAPDESAIEQLTMMGFPRARVVEALQACNNDVQRAANLLLTQS</sequence>
<keyword evidence="2" id="KW-0812">Transmembrane</keyword>
<dbReference type="EMBL" id="HBIM01023994">
    <property type="protein sequence ID" value="CAE0421111.1"/>
    <property type="molecule type" value="Transcribed_RNA"/>
</dbReference>
<feature type="transmembrane region" description="Helical" evidence="2">
    <location>
        <begin position="65"/>
        <end position="85"/>
    </location>
</feature>
<evidence type="ECO:0000259" key="3">
    <source>
        <dbReference type="PROSITE" id="PS50030"/>
    </source>
</evidence>
<dbReference type="SMART" id="SM00165">
    <property type="entry name" value="UBA"/>
    <property type="match status" value="1"/>
</dbReference>
<feature type="transmembrane region" description="Helical" evidence="2">
    <location>
        <begin position="132"/>
        <end position="150"/>
    </location>
</feature>
<gene>
    <name evidence="4" type="ORF">ACOF00016_LOCUS17760</name>
</gene>
<feature type="transmembrane region" description="Helical" evidence="2">
    <location>
        <begin position="97"/>
        <end position="120"/>
    </location>
</feature>
<protein>
    <recommendedName>
        <fullName evidence="3">UBA domain-containing protein</fullName>
    </recommendedName>
</protein>
<organism evidence="4">
    <name type="scientific">Amphora coffeiformis</name>
    <dbReference type="NCBI Taxonomy" id="265554"/>
    <lineage>
        <taxon>Eukaryota</taxon>
        <taxon>Sar</taxon>
        <taxon>Stramenopiles</taxon>
        <taxon>Ochrophyta</taxon>
        <taxon>Bacillariophyta</taxon>
        <taxon>Bacillariophyceae</taxon>
        <taxon>Bacillariophycidae</taxon>
        <taxon>Thalassiophysales</taxon>
        <taxon>Catenulaceae</taxon>
        <taxon>Amphora</taxon>
    </lineage>
</organism>